<accession>A0AAW8XWL6</accession>
<evidence type="ECO:0000313" key="3">
    <source>
        <dbReference type="Proteomes" id="UP001284547"/>
    </source>
</evidence>
<feature type="transmembrane region" description="Helical" evidence="1">
    <location>
        <begin position="185"/>
        <end position="208"/>
    </location>
</feature>
<feature type="transmembrane region" description="Helical" evidence="1">
    <location>
        <begin position="35"/>
        <end position="56"/>
    </location>
</feature>
<feature type="transmembrane region" description="Helical" evidence="1">
    <location>
        <begin position="6"/>
        <end position="23"/>
    </location>
</feature>
<keyword evidence="1" id="KW-1133">Transmembrane helix</keyword>
<keyword evidence="1" id="KW-0812">Transmembrane</keyword>
<feature type="transmembrane region" description="Helical" evidence="1">
    <location>
        <begin position="121"/>
        <end position="140"/>
    </location>
</feature>
<reference evidence="2" key="1">
    <citation type="submission" date="2023-10" db="EMBL/GenBank/DDBJ databases">
        <title>Surveillance and assessment of the effects of hospital wastewater treatment on clearance of pathogenic bacterial and antimicrobial resistance genes.</title>
        <authorList>
            <person name="Wu Y."/>
        </authorList>
    </citation>
    <scope>NUCLEOTIDE SEQUENCE</scope>
    <source>
        <strain evidence="2">23-M-SRM-33-1</strain>
    </source>
</reference>
<gene>
    <name evidence="2" type="ORF">RZP41_27080</name>
</gene>
<dbReference type="RefSeq" id="WP_094544846.1">
    <property type="nucleotide sequence ID" value="NZ_JAWHZD010000034.1"/>
</dbReference>
<evidence type="ECO:0000256" key="1">
    <source>
        <dbReference type="SAM" id="Phobius"/>
    </source>
</evidence>
<organism evidence="2 3">
    <name type="scientific">Klebsiella quasipneumoniae subsp. quasipneumoniae</name>
    <dbReference type="NCBI Taxonomy" id="1667327"/>
    <lineage>
        <taxon>Bacteria</taxon>
        <taxon>Pseudomonadati</taxon>
        <taxon>Pseudomonadota</taxon>
        <taxon>Gammaproteobacteria</taxon>
        <taxon>Enterobacterales</taxon>
        <taxon>Enterobacteriaceae</taxon>
        <taxon>Klebsiella/Raoultella group</taxon>
        <taxon>Klebsiella</taxon>
        <taxon>Klebsiella pneumoniae complex</taxon>
    </lineage>
</organism>
<dbReference type="EMBL" id="JAWHZD010000034">
    <property type="protein sequence ID" value="MDV0844876.1"/>
    <property type="molecule type" value="Genomic_DNA"/>
</dbReference>
<protein>
    <submittedName>
        <fullName evidence="2">Uncharacterized protein</fullName>
    </submittedName>
</protein>
<feature type="transmembrane region" description="Helical" evidence="1">
    <location>
        <begin position="62"/>
        <end position="79"/>
    </location>
</feature>
<sequence>MNLSKIVTYITLAVFSILVLIPINIENTEIAAHIGIIKISLTIVVLTMFFIIGIVADKYESIIAAIMFVLLSLPFGHVLSNDSSIKKLTISMCENEKQAGIEKKPYECEEIAKPSSKFESVFFTYGLIVMSLLLTNQYIASTRKVNLLLSIFEEEHSSTDEEQIKTKGRVASLVEKANKSCENPIVRVTTFIVGSILVLLIAFALMYYNHIEESKHIMSLRESLSVWAKLFN</sequence>
<evidence type="ECO:0000313" key="2">
    <source>
        <dbReference type="EMBL" id="MDV0844876.1"/>
    </source>
</evidence>
<keyword evidence="1" id="KW-0472">Membrane</keyword>
<proteinExistence type="predicted"/>
<comment type="caution">
    <text evidence="2">The sequence shown here is derived from an EMBL/GenBank/DDBJ whole genome shotgun (WGS) entry which is preliminary data.</text>
</comment>
<name>A0AAW8XWL6_9ENTR</name>
<dbReference type="Proteomes" id="UP001284547">
    <property type="component" value="Unassembled WGS sequence"/>
</dbReference>
<dbReference type="AlphaFoldDB" id="A0AAW8XWL6"/>